<keyword evidence="1" id="KW-0479">Metal-binding</keyword>
<evidence type="ECO:0000313" key="5">
    <source>
        <dbReference type="EMBL" id="MED6134098.1"/>
    </source>
</evidence>
<organism evidence="5 6">
    <name type="scientific">Stylosanthes scabra</name>
    <dbReference type="NCBI Taxonomy" id="79078"/>
    <lineage>
        <taxon>Eukaryota</taxon>
        <taxon>Viridiplantae</taxon>
        <taxon>Streptophyta</taxon>
        <taxon>Embryophyta</taxon>
        <taxon>Tracheophyta</taxon>
        <taxon>Spermatophyta</taxon>
        <taxon>Magnoliopsida</taxon>
        <taxon>eudicotyledons</taxon>
        <taxon>Gunneridae</taxon>
        <taxon>Pentapetalae</taxon>
        <taxon>rosids</taxon>
        <taxon>fabids</taxon>
        <taxon>Fabales</taxon>
        <taxon>Fabaceae</taxon>
        <taxon>Papilionoideae</taxon>
        <taxon>50 kb inversion clade</taxon>
        <taxon>dalbergioids sensu lato</taxon>
        <taxon>Dalbergieae</taxon>
        <taxon>Pterocarpus clade</taxon>
        <taxon>Stylosanthes</taxon>
    </lineage>
</organism>
<keyword evidence="2" id="KW-0847">Vitamin C</keyword>
<proteinExistence type="predicted"/>
<dbReference type="SUPFAM" id="SSF51197">
    <property type="entry name" value="Clavaminate synthase-like"/>
    <property type="match status" value="1"/>
</dbReference>
<evidence type="ECO:0000313" key="6">
    <source>
        <dbReference type="Proteomes" id="UP001341840"/>
    </source>
</evidence>
<dbReference type="Proteomes" id="UP001341840">
    <property type="component" value="Unassembled WGS sequence"/>
</dbReference>
<feature type="domain" description="Non-haem dioxygenase N-terminal" evidence="4">
    <location>
        <begin position="5"/>
        <end position="70"/>
    </location>
</feature>
<dbReference type="PANTHER" id="PTHR47991">
    <property type="entry name" value="OXOGLUTARATE/IRON-DEPENDENT DIOXYGENASE"/>
    <property type="match status" value="1"/>
</dbReference>
<keyword evidence="3" id="KW-0408">Iron</keyword>
<evidence type="ECO:0000256" key="2">
    <source>
        <dbReference type="ARBA" id="ARBA00022896"/>
    </source>
</evidence>
<name>A0ABU6SDY3_9FABA</name>
<dbReference type="InterPro" id="IPR026992">
    <property type="entry name" value="DIOX_N"/>
</dbReference>
<sequence length="111" mass="13010">MKMDIPVIDFNTLNGDKRSEIMALLHEACQNWGFCMIENHGIDSSLMEKVKKLLIEYYEVNLKDEFYNSELAKKLEKQEKISDQDWKPPTSFGISPNLTLRKYQIFLTNFG</sequence>
<gene>
    <name evidence="5" type="ORF">PIB30_034216</name>
</gene>
<dbReference type="Pfam" id="PF14226">
    <property type="entry name" value="DIOX_N"/>
    <property type="match status" value="1"/>
</dbReference>
<protein>
    <recommendedName>
        <fullName evidence="4">Non-haem dioxygenase N-terminal domain-containing protein</fullName>
    </recommendedName>
</protein>
<dbReference type="EMBL" id="JASCZI010060573">
    <property type="protein sequence ID" value="MED6134098.1"/>
    <property type="molecule type" value="Genomic_DNA"/>
</dbReference>
<evidence type="ECO:0000256" key="3">
    <source>
        <dbReference type="ARBA" id="ARBA00023004"/>
    </source>
</evidence>
<reference evidence="5 6" key="1">
    <citation type="journal article" date="2023" name="Plants (Basel)">
        <title>Bridging the Gap: Combining Genomics and Transcriptomics Approaches to Understand Stylosanthes scabra, an Orphan Legume from the Brazilian Caatinga.</title>
        <authorList>
            <person name="Ferreira-Neto J.R.C."/>
            <person name="da Silva M.D."/>
            <person name="Binneck E."/>
            <person name="de Melo N.F."/>
            <person name="da Silva R.H."/>
            <person name="de Melo A.L.T.M."/>
            <person name="Pandolfi V."/>
            <person name="Bustamante F.O."/>
            <person name="Brasileiro-Vidal A.C."/>
            <person name="Benko-Iseppon A.M."/>
        </authorList>
    </citation>
    <scope>NUCLEOTIDE SEQUENCE [LARGE SCALE GENOMIC DNA]</scope>
    <source>
        <tissue evidence="5">Leaves</tissue>
    </source>
</reference>
<dbReference type="InterPro" id="IPR027443">
    <property type="entry name" value="IPNS-like_sf"/>
</dbReference>
<dbReference type="InterPro" id="IPR050295">
    <property type="entry name" value="Plant_2OG-oxidoreductases"/>
</dbReference>
<accession>A0ABU6SDY3</accession>
<evidence type="ECO:0000259" key="4">
    <source>
        <dbReference type="Pfam" id="PF14226"/>
    </source>
</evidence>
<dbReference type="Gene3D" id="2.60.120.330">
    <property type="entry name" value="B-lactam Antibiotic, Isopenicillin N Synthase, Chain"/>
    <property type="match status" value="1"/>
</dbReference>
<comment type="caution">
    <text evidence="5">The sequence shown here is derived from an EMBL/GenBank/DDBJ whole genome shotgun (WGS) entry which is preliminary data.</text>
</comment>
<evidence type="ECO:0000256" key="1">
    <source>
        <dbReference type="ARBA" id="ARBA00022723"/>
    </source>
</evidence>
<keyword evidence="6" id="KW-1185">Reference proteome</keyword>